<feature type="compositionally biased region" description="Acidic residues" evidence="1">
    <location>
        <begin position="688"/>
        <end position="705"/>
    </location>
</feature>
<organism evidence="2 3">
    <name type="scientific">Staphylotrichum longicolle</name>
    <dbReference type="NCBI Taxonomy" id="669026"/>
    <lineage>
        <taxon>Eukaryota</taxon>
        <taxon>Fungi</taxon>
        <taxon>Dikarya</taxon>
        <taxon>Ascomycota</taxon>
        <taxon>Pezizomycotina</taxon>
        <taxon>Sordariomycetes</taxon>
        <taxon>Sordariomycetidae</taxon>
        <taxon>Sordariales</taxon>
        <taxon>Chaetomiaceae</taxon>
        <taxon>Staphylotrichum</taxon>
    </lineage>
</organism>
<protein>
    <submittedName>
        <fullName evidence="2">Uncharacterized protein</fullName>
    </submittedName>
</protein>
<feature type="compositionally biased region" description="Low complexity" evidence="1">
    <location>
        <begin position="675"/>
        <end position="685"/>
    </location>
</feature>
<feature type="region of interest" description="Disordered" evidence="1">
    <location>
        <begin position="129"/>
        <end position="160"/>
    </location>
</feature>
<gene>
    <name evidence="2" type="ORF">NEMBOFW57_009796</name>
</gene>
<dbReference type="Proteomes" id="UP001197093">
    <property type="component" value="Unassembled WGS sequence"/>
</dbReference>
<accession>A0AAD4EPZ8</accession>
<evidence type="ECO:0000313" key="2">
    <source>
        <dbReference type="EMBL" id="KAG7285175.1"/>
    </source>
</evidence>
<evidence type="ECO:0000313" key="3">
    <source>
        <dbReference type="Proteomes" id="UP001197093"/>
    </source>
</evidence>
<feature type="region of interest" description="Disordered" evidence="1">
    <location>
        <begin position="579"/>
        <end position="601"/>
    </location>
</feature>
<sequence length="737" mass="81239">MSAQVACLSTIMEHESEEDIEEAHATYIRLASNGVPGLVSTRFSHPQTSLPMPDSVERNASPKLAVPNEKQNQKDLWEAYFDTGADTMENRIIRAMRAADELDKETEFLQPVTPDVDLTVKLVDIPSRSKKRLSSTAVEEPESLRCSKPPTPRDGEAGLPVKQVPRVSPVALLAEEQASAASRKPALKLHIPSRSAPWAGDAAANSDRHTSDTAYCPRHAAPQVSHRRRSHTAESNLSPTQKSAGEEATRKDLPGLFSATEDNDAPFEPVLPLMEDLVVFFTPETPNELHNFVFRRLSEGFRTPRQSISGLVTQRHDSLFSAETSCLSMEDGDELDQPQSEDDHVNDSAAHWAHKDLIHGLPTPSRSPNPMDASSVVMPRVDARLYSISVGEETAASIQNFLRSFLGSQFPLQDRKYSTYDGVELAEPGLWRPLECDGQVVSPDGEPRLDLILAVGAESGVKKNRLSEIVGQIDQLGFKTSGLSRSGRLDIRFLIANAMQAFTAQPLTKQTQSNPFVDRALLAALIIPHLETYLATHPDVRFLLIEYPSEHLPTVIALQTLIGTEMMKVVGIINSDASPPAQSLTVPETERRPSEGFRSLNRRGSRLSGTFVGPCSFSKANFLLASSASGFETAAFVAAIRESLISISDFYIPDRPLYRHPNPQHPSRKARKKTVVAAGGAAVSSERVDDEDDEEEDDDDDDVPDAEERRLMPLYLRRREDVERGRSSKALRWLGLV</sequence>
<comment type="caution">
    <text evidence="2">The sequence shown here is derived from an EMBL/GenBank/DDBJ whole genome shotgun (WGS) entry which is preliminary data.</text>
</comment>
<feature type="compositionally biased region" description="Polar residues" evidence="1">
    <location>
        <begin position="233"/>
        <end position="243"/>
    </location>
</feature>
<reference evidence="2" key="1">
    <citation type="submission" date="2023-02" db="EMBL/GenBank/DDBJ databases">
        <authorList>
            <person name="Palmer J.M."/>
        </authorList>
    </citation>
    <scope>NUCLEOTIDE SEQUENCE</scope>
    <source>
        <strain evidence="2">FW57</strain>
    </source>
</reference>
<evidence type="ECO:0000256" key="1">
    <source>
        <dbReference type="SAM" id="MobiDB-lite"/>
    </source>
</evidence>
<dbReference type="EMBL" id="JAHCVI010000005">
    <property type="protein sequence ID" value="KAG7285175.1"/>
    <property type="molecule type" value="Genomic_DNA"/>
</dbReference>
<feature type="region of interest" description="Disordered" evidence="1">
    <location>
        <begin position="658"/>
        <end position="710"/>
    </location>
</feature>
<name>A0AAD4EPZ8_9PEZI</name>
<keyword evidence="3" id="KW-1185">Reference proteome</keyword>
<proteinExistence type="predicted"/>
<dbReference type="AlphaFoldDB" id="A0AAD4EPZ8"/>
<feature type="region of interest" description="Disordered" evidence="1">
    <location>
        <begin position="197"/>
        <end position="249"/>
    </location>
</feature>